<feature type="region of interest" description="Disordered" evidence="1">
    <location>
        <begin position="1"/>
        <end position="60"/>
    </location>
</feature>
<reference evidence="3" key="1">
    <citation type="submission" date="2021-07" db="EMBL/GenBank/DDBJ databases">
        <authorList>
            <person name="Durling M."/>
        </authorList>
    </citation>
    <scope>NUCLEOTIDE SEQUENCE</scope>
</reference>
<feature type="transmembrane region" description="Helical" evidence="2">
    <location>
        <begin position="279"/>
        <end position="297"/>
    </location>
</feature>
<accession>A0A9N9LQ74</accession>
<feature type="transmembrane region" description="Helical" evidence="2">
    <location>
        <begin position="239"/>
        <end position="259"/>
    </location>
</feature>
<feature type="transmembrane region" description="Helical" evidence="2">
    <location>
        <begin position="167"/>
        <end position="192"/>
    </location>
</feature>
<evidence type="ECO:0008006" key="5">
    <source>
        <dbReference type="Google" id="ProtNLM"/>
    </source>
</evidence>
<evidence type="ECO:0000256" key="1">
    <source>
        <dbReference type="SAM" id="MobiDB-lite"/>
    </source>
</evidence>
<evidence type="ECO:0000313" key="4">
    <source>
        <dbReference type="Proteomes" id="UP000701801"/>
    </source>
</evidence>
<sequence>MESPQGLELDYSSAIRSKAENKVEGEKTGNEFTDQPANKNVGNQEAIEEASRDTTMPPGHDAARMTEILEKRKARESITMKPLLAAPTREQTPNPILEFNKADISFNSQPWISTNITFTLSKNKKNWRPQPSNALKNSLLAGVGFLELANAADFAANVWNEIPVPTFAAVLMGIGGVFAITISFFAFHDIVLARRNYKVLIRERRILKNREESKERNTYLSVNFRELGTEIIDRIGMDAFMGFGAVMVGVGTLLAIGGANPRVYDASNLLSGYIGNTPVALFGIFNAFWSIFVVARAQRHRHHARKSLTSADEKEVLNLLRQRTRKVQSHATIMGSIGIIAGGGSLVTSEHWEGYPILIPCIVLSAYCNWIWRKKVGYSRALCDTTSSPIANMEKGALMEEISINAALLKSYRGFKRIPILENIVEEPESMASILEFLVRYDLFTSFCARVLKEVTLRKSVLEPTLEGQTEIVISPADFLLLGRKACFLALKDVADEVVKKGIKEKLMYRERFLLEALGCLLVVERRMSMRKERDGTEKGK</sequence>
<dbReference type="AlphaFoldDB" id="A0A9N9LQ74"/>
<keyword evidence="2" id="KW-1133">Transmembrane helix</keyword>
<gene>
    <name evidence="3" type="ORF">HYALB_00008544</name>
</gene>
<evidence type="ECO:0000256" key="2">
    <source>
        <dbReference type="SAM" id="Phobius"/>
    </source>
</evidence>
<feature type="compositionally biased region" description="Basic and acidic residues" evidence="1">
    <location>
        <begin position="17"/>
        <end position="29"/>
    </location>
</feature>
<feature type="compositionally biased region" description="Polar residues" evidence="1">
    <location>
        <begin position="30"/>
        <end position="43"/>
    </location>
</feature>
<keyword evidence="2" id="KW-0472">Membrane</keyword>
<feature type="transmembrane region" description="Helical" evidence="2">
    <location>
        <begin position="354"/>
        <end position="372"/>
    </location>
</feature>
<dbReference type="OrthoDB" id="5089392at2759"/>
<evidence type="ECO:0000313" key="3">
    <source>
        <dbReference type="EMBL" id="CAG8976419.1"/>
    </source>
</evidence>
<comment type="caution">
    <text evidence="3">The sequence shown here is derived from an EMBL/GenBank/DDBJ whole genome shotgun (WGS) entry which is preliminary data.</text>
</comment>
<dbReference type="EMBL" id="CAJVRM010000175">
    <property type="protein sequence ID" value="CAG8976419.1"/>
    <property type="molecule type" value="Genomic_DNA"/>
</dbReference>
<keyword evidence="4" id="KW-1185">Reference proteome</keyword>
<keyword evidence="2" id="KW-0812">Transmembrane</keyword>
<feature type="transmembrane region" description="Helical" evidence="2">
    <location>
        <begin position="331"/>
        <end position="348"/>
    </location>
</feature>
<name>A0A9N9LQ74_9HELO</name>
<dbReference type="Proteomes" id="UP000701801">
    <property type="component" value="Unassembled WGS sequence"/>
</dbReference>
<protein>
    <recommendedName>
        <fullName evidence="5">Integral membrane protein</fullName>
    </recommendedName>
</protein>
<organism evidence="3 4">
    <name type="scientific">Hymenoscyphus albidus</name>
    <dbReference type="NCBI Taxonomy" id="595503"/>
    <lineage>
        <taxon>Eukaryota</taxon>
        <taxon>Fungi</taxon>
        <taxon>Dikarya</taxon>
        <taxon>Ascomycota</taxon>
        <taxon>Pezizomycotina</taxon>
        <taxon>Leotiomycetes</taxon>
        <taxon>Helotiales</taxon>
        <taxon>Helotiaceae</taxon>
        <taxon>Hymenoscyphus</taxon>
    </lineage>
</organism>
<proteinExistence type="predicted"/>